<organism evidence="2 3">
    <name type="scientific">Bacillus vallismortis</name>
    <dbReference type="NCBI Taxonomy" id="72361"/>
    <lineage>
        <taxon>Bacteria</taxon>
        <taxon>Bacillati</taxon>
        <taxon>Bacillota</taxon>
        <taxon>Bacilli</taxon>
        <taxon>Bacillales</taxon>
        <taxon>Bacillaceae</taxon>
        <taxon>Bacillus</taxon>
    </lineage>
</organism>
<reference evidence="2" key="1">
    <citation type="submission" date="2022-02" db="EMBL/GenBank/DDBJ databases">
        <title>Crop Bioprotection Bacillus Genome Sequencing.</title>
        <authorList>
            <person name="Dunlap C."/>
        </authorList>
    </citation>
    <scope>NUCLEOTIDE SEQUENCE</scope>
    <source>
        <strain evidence="2">98-1</strain>
    </source>
</reference>
<feature type="non-terminal residue" evidence="2">
    <location>
        <position position="84"/>
    </location>
</feature>
<comment type="caution">
    <text evidence="2">The sequence shown here is derived from an EMBL/GenBank/DDBJ whole genome shotgun (WGS) entry which is preliminary data.</text>
</comment>
<evidence type="ECO:0000259" key="1">
    <source>
        <dbReference type="PROSITE" id="PS50075"/>
    </source>
</evidence>
<evidence type="ECO:0000313" key="2">
    <source>
        <dbReference type="EMBL" id="MCY8317071.1"/>
    </source>
</evidence>
<dbReference type="RefSeq" id="WP_268543595.1">
    <property type="nucleotide sequence ID" value="NZ_JALAOH010000022.1"/>
</dbReference>
<dbReference type="Gene3D" id="3.40.50.1820">
    <property type="entry name" value="alpha/beta hydrolase"/>
    <property type="match status" value="1"/>
</dbReference>
<dbReference type="SUPFAM" id="SSF47336">
    <property type="entry name" value="ACP-like"/>
    <property type="match status" value="1"/>
</dbReference>
<dbReference type="InterPro" id="IPR009081">
    <property type="entry name" value="PP-bd_ACP"/>
</dbReference>
<dbReference type="EMBL" id="JALAOH010000022">
    <property type="protein sequence ID" value="MCY8317071.1"/>
    <property type="molecule type" value="Genomic_DNA"/>
</dbReference>
<sequence>MNATGLISRIHKEFGAELTLSDVFQHPTIRGLAALIERADRNQYTSIQPSEKKDVYRLSAAQRRTYLIHQRIGQVTTYNMPMAL</sequence>
<accession>A0AAP3CJ15</accession>
<dbReference type="InterPro" id="IPR036736">
    <property type="entry name" value="ACP-like_sf"/>
</dbReference>
<proteinExistence type="predicted"/>
<dbReference type="InterPro" id="IPR029058">
    <property type="entry name" value="AB_hydrolase_fold"/>
</dbReference>
<gene>
    <name evidence="2" type="ORF">MOC71_10030</name>
</gene>
<evidence type="ECO:0000313" key="3">
    <source>
        <dbReference type="Proteomes" id="UP001067121"/>
    </source>
</evidence>
<dbReference type="Proteomes" id="UP001067121">
    <property type="component" value="Unassembled WGS sequence"/>
</dbReference>
<dbReference type="AlphaFoldDB" id="A0AAP3CJ15"/>
<feature type="domain" description="Carrier" evidence="1">
    <location>
        <begin position="1"/>
        <end position="40"/>
    </location>
</feature>
<name>A0AAP3CJ15_BACVA</name>
<dbReference type="PROSITE" id="PS50075">
    <property type="entry name" value="CARRIER"/>
    <property type="match status" value="1"/>
</dbReference>
<protein>
    <submittedName>
        <fullName evidence="2">Phosphopantetheine-binding protein</fullName>
    </submittedName>
</protein>
<dbReference type="Pfam" id="PF00550">
    <property type="entry name" value="PP-binding"/>
    <property type="match status" value="1"/>
</dbReference>